<name>A0A2W2C9M9_9ACTN</name>
<keyword evidence="10" id="KW-1185">Reference proteome</keyword>
<evidence type="ECO:0000256" key="7">
    <source>
        <dbReference type="SAM" id="Phobius"/>
    </source>
</evidence>
<sequence>MTGAWLRLELRRRWRTLLVLALLIGFAAATVLTAVAGARRGESSLQRLADATLPATVQVVPNEPGFDWDAVRDLPGVAAVGEMVFAAYELDGEPVDGPVPADGTILSTVERPVVLEGRRASPQRPDEAVVTPGFVASYGRGVGDTVTLRLYRPETLRAGLMDFRGPASAGRPTPADGPAVPVRIVGVVRSALISDVAGDPGWVIPTGAFYAAYTEHLVGSDQPTSAVVRLSAGGSGVADFKAALAQATGRTDVSIWNLAATTDFDQGIVDIETTALLVFATAAGVAAMFLVGQAIARYAAAAVAELRVLRALGLSPRQVVVAATTGPVLAAVLGATAGAVVSVLASAWFPVGTAARREPAPGIDVDWAVVATGWGGIVLATGAGAALTAGLALRATRAPTSSRRSTVAAAAARAGLPLPVVLGAGLALETGRGERAVPVRPALVGAVVGVVGTVAALTVAAGVDDARTNPVRYGQVHDLDAALDVDAATAADALAVLAADAEVAAVNDSRSAVADAGSMTPMVYSFQPVAEPLPVVLTAGRMPARADELALAPYTASTLGAGIGDTVDLTGTRSTSRLTVTGLAFVPEGPENYNIDGAWVSAAGFDQLFDGAAYHVAHIALRDGADPAGAAQRLGAAVSDGVAVTPTLQRDHSVELQVIRAFPLYLAVFLTVLAVGAVGHALAAAVRRRRRDLAVLRALGLTGGQSRGVVVTQAVTIVLAGLVLGAPLGVAVGRSVWRYVTDATVTQYVPPPALAALFTVVPLALVAAVLLAVVPARRAGSFPVWRALRAE</sequence>
<comment type="caution">
    <text evidence="9">The sequence shown here is derived from an EMBL/GenBank/DDBJ whole genome shotgun (WGS) entry which is preliminary data.</text>
</comment>
<feature type="transmembrane region" description="Helical" evidence="7">
    <location>
        <begin position="707"/>
        <end position="733"/>
    </location>
</feature>
<feature type="transmembrane region" description="Helical" evidence="7">
    <location>
        <begin position="276"/>
        <end position="298"/>
    </location>
</feature>
<reference evidence="9 10" key="1">
    <citation type="submission" date="2018-01" db="EMBL/GenBank/DDBJ databases">
        <title>Draft genome sequence of Jiangella sp. GTF31.</title>
        <authorList>
            <person name="Sahin N."/>
            <person name="Ay H."/>
            <person name="Saygin H."/>
        </authorList>
    </citation>
    <scope>NUCLEOTIDE SEQUENCE [LARGE SCALE GENOMIC DNA]</scope>
    <source>
        <strain evidence="9 10">GTF31</strain>
    </source>
</reference>
<dbReference type="PANTHER" id="PTHR30572">
    <property type="entry name" value="MEMBRANE COMPONENT OF TRANSPORTER-RELATED"/>
    <property type="match status" value="1"/>
</dbReference>
<dbReference type="RefSeq" id="WP_111253840.1">
    <property type="nucleotide sequence ID" value="NZ_POTW01000011.1"/>
</dbReference>
<organism evidence="9 10">
    <name type="scientific">Jiangella anatolica</name>
    <dbReference type="NCBI Taxonomy" id="2670374"/>
    <lineage>
        <taxon>Bacteria</taxon>
        <taxon>Bacillati</taxon>
        <taxon>Actinomycetota</taxon>
        <taxon>Actinomycetes</taxon>
        <taxon>Jiangellales</taxon>
        <taxon>Jiangellaceae</taxon>
        <taxon>Jiangella</taxon>
    </lineage>
</organism>
<keyword evidence="3 7" id="KW-0812">Transmembrane</keyword>
<evidence type="ECO:0000313" key="10">
    <source>
        <dbReference type="Proteomes" id="UP000248764"/>
    </source>
</evidence>
<keyword evidence="5 7" id="KW-0472">Membrane</keyword>
<feature type="transmembrane region" description="Helical" evidence="7">
    <location>
        <begin position="319"/>
        <end position="349"/>
    </location>
</feature>
<evidence type="ECO:0000256" key="4">
    <source>
        <dbReference type="ARBA" id="ARBA00022989"/>
    </source>
</evidence>
<dbReference type="AlphaFoldDB" id="A0A2W2C9M9"/>
<proteinExistence type="inferred from homology"/>
<protein>
    <recommendedName>
        <fullName evidence="8">ABC3 transporter permease C-terminal domain-containing protein</fullName>
    </recommendedName>
</protein>
<evidence type="ECO:0000256" key="1">
    <source>
        <dbReference type="ARBA" id="ARBA00004651"/>
    </source>
</evidence>
<evidence type="ECO:0000259" key="8">
    <source>
        <dbReference type="Pfam" id="PF02687"/>
    </source>
</evidence>
<dbReference type="PANTHER" id="PTHR30572:SF4">
    <property type="entry name" value="ABC TRANSPORTER PERMEASE YTRF"/>
    <property type="match status" value="1"/>
</dbReference>
<dbReference type="Proteomes" id="UP000248764">
    <property type="component" value="Unassembled WGS sequence"/>
</dbReference>
<evidence type="ECO:0000256" key="5">
    <source>
        <dbReference type="ARBA" id="ARBA00023136"/>
    </source>
</evidence>
<evidence type="ECO:0000313" key="9">
    <source>
        <dbReference type="EMBL" id="PZF84927.1"/>
    </source>
</evidence>
<dbReference type="EMBL" id="POTW01000011">
    <property type="protein sequence ID" value="PZF84927.1"/>
    <property type="molecule type" value="Genomic_DNA"/>
</dbReference>
<evidence type="ECO:0000256" key="2">
    <source>
        <dbReference type="ARBA" id="ARBA00022475"/>
    </source>
</evidence>
<feature type="transmembrane region" description="Helical" evidence="7">
    <location>
        <begin position="442"/>
        <end position="463"/>
    </location>
</feature>
<dbReference type="GO" id="GO:0022857">
    <property type="term" value="F:transmembrane transporter activity"/>
    <property type="evidence" value="ECO:0007669"/>
    <property type="project" value="TreeGrafter"/>
</dbReference>
<feature type="transmembrane region" description="Helical" evidence="7">
    <location>
        <begin position="753"/>
        <end position="776"/>
    </location>
</feature>
<dbReference type="Pfam" id="PF02687">
    <property type="entry name" value="FtsX"/>
    <property type="match status" value="1"/>
</dbReference>
<keyword evidence="2" id="KW-1003">Cell membrane</keyword>
<feature type="transmembrane region" description="Helical" evidence="7">
    <location>
        <begin position="369"/>
        <end position="393"/>
    </location>
</feature>
<comment type="subcellular location">
    <subcellularLocation>
        <location evidence="1">Cell membrane</location>
        <topology evidence="1">Multi-pass membrane protein</topology>
    </subcellularLocation>
</comment>
<dbReference type="InterPro" id="IPR050250">
    <property type="entry name" value="Macrolide_Exporter_MacB"/>
</dbReference>
<accession>A0A2W2C9M9</accession>
<evidence type="ECO:0000256" key="3">
    <source>
        <dbReference type="ARBA" id="ARBA00022692"/>
    </source>
</evidence>
<keyword evidence="4 7" id="KW-1133">Transmembrane helix</keyword>
<dbReference type="GO" id="GO:0005886">
    <property type="term" value="C:plasma membrane"/>
    <property type="evidence" value="ECO:0007669"/>
    <property type="project" value="UniProtKB-SubCell"/>
</dbReference>
<feature type="domain" description="ABC3 transporter permease C-terminal" evidence="8">
    <location>
        <begin position="666"/>
        <end position="780"/>
    </location>
</feature>
<evidence type="ECO:0000256" key="6">
    <source>
        <dbReference type="ARBA" id="ARBA00038076"/>
    </source>
</evidence>
<dbReference type="InterPro" id="IPR003838">
    <property type="entry name" value="ABC3_permease_C"/>
</dbReference>
<gene>
    <name evidence="9" type="ORF">C1I92_06385</name>
</gene>
<feature type="transmembrane region" description="Helical" evidence="7">
    <location>
        <begin position="662"/>
        <end position="686"/>
    </location>
</feature>
<comment type="similarity">
    <text evidence="6">Belongs to the ABC-4 integral membrane protein family.</text>
</comment>